<proteinExistence type="predicted"/>
<accession>A0A5M9ZXM0</accession>
<sequence>MAEVYLPGCNLPTLSGRWLDRDGDQWDVNLPHRMAWRVTLRGERLTPNRAMILELAQISGFGPFIPVDVGTEPTL</sequence>
<dbReference type="EMBL" id="RZUI01000002">
    <property type="protein sequence ID" value="KAA8831602.1"/>
    <property type="molecule type" value="Genomic_DNA"/>
</dbReference>
<comment type="caution">
    <text evidence="1">The sequence shown here is derived from an EMBL/GenBank/DDBJ whole genome shotgun (WGS) entry which is preliminary data.</text>
</comment>
<evidence type="ECO:0000313" key="2">
    <source>
        <dbReference type="Proteomes" id="UP000412028"/>
    </source>
</evidence>
<name>A0A5M9ZXM0_9BIFI</name>
<gene>
    <name evidence="1" type="ORF">EMO89_02435</name>
</gene>
<dbReference type="RefSeq" id="WP_150380775.1">
    <property type="nucleotide sequence ID" value="NZ_RZUI01000002.1"/>
</dbReference>
<protein>
    <submittedName>
        <fullName evidence="1">Uncharacterized protein</fullName>
    </submittedName>
</protein>
<reference evidence="1 2" key="1">
    <citation type="journal article" date="2019" name="Syst. Appl. Microbiol.">
        <title>Characterization of Bifidobacterium species in feaces of the Egyptian fruit bat: Description of B. vespertilionis sp. nov. and B. rousetti sp. nov.</title>
        <authorList>
            <person name="Modesto M."/>
            <person name="Satti M."/>
            <person name="Watanabe K."/>
            <person name="Puglisi E."/>
            <person name="Morelli L."/>
            <person name="Huang C.-H."/>
            <person name="Liou J.-S."/>
            <person name="Miyashita M."/>
            <person name="Tamura T."/>
            <person name="Saito S."/>
            <person name="Mori K."/>
            <person name="Huang L."/>
            <person name="Sciavilla P."/>
            <person name="Sandri C."/>
            <person name="Spiezio C."/>
            <person name="Vitali F."/>
            <person name="Cavalieri D."/>
            <person name="Perpetuini G."/>
            <person name="Tofalo R."/>
            <person name="Bonetti A."/>
            <person name="Arita M."/>
            <person name="Mattarelli P."/>
        </authorList>
    </citation>
    <scope>NUCLEOTIDE SEQUENCE [LARGE SCALE GENOMIC DNA]</scope>
    <source>
        <strain evidence="1 2">RST7</strain>
    </source>
</reference>
<dbReference type="Proteomes" id="UP000412028">
    <property type="component" value="Unassembled WGS sequence"/>
</dbReference>
<organism evidence="1 2">
    <name type="scientific">Bifidobacterium tissieri</name>
    <dbReference type="NCBI Taxonomy" id="1630162"/>
    <lineage>
        <taxon>Bacteria</taxon>
        <taxon>Bacillati</taxon>
        <taxon>Actinomycetota</taxon>
        <taxon>Actinomycetes</taxon>
        <taxon>Bifidobacteriales</taxon>
        <taxon>Bifidobacteriaceae</taxon>
        <taxon>Bifidobacterium</taxon>
    </lineage>
</organism>
<dbReference type="AlphaFoldDB" id="A0A5M9ZXM0"/>
<evidence type="ECO:0000313" key="1">
    <source>
        <dbReference type="EMBL" id="KAA8831602.1"/>
    </source>
</evidence>